<dbReference type="Pfam" id="PF03534">
    <property type="entry name" value="SpvB"/>
    <property type="match status" value="2"/>
</dbReference>
<dbReference type="InterPro" id="IPR003284">
    <property type="entry name" value="Sal_SpvB"/>
</dbReference>
<dbReference type="AlphaFoldDB" id="T0ZJ39"/>
<reference evidence="5" key="1">
    <citation type="submission" date="2013-08" db="EMBL/GenBank/DDBJ databases">
        <authorList>
            <person name="Mendez C."/>
            <person name="Richter M."/>
            <person name="Ferrer M."/>
            <person name="Sanchez J."/>
        </authorList>
    </citation>
    <scope>NUCLEOTIDE SEQUENCE</scope>
</reference>
<dbReference type="GO" id="GO:0005737">
    <property type="term" value="C:cytoplasm"/>
    <property type="evidence" value="ECO:0007669"/>
    <property type="project" value="InterPro"/>
</dbReference>
<feature type="compositionally biased region" description="Low complexity" evidence="4">
    <location>
        <begin position="412"/>
        <end position="427"/>
    </location>
</feature>
<feature type="region of interest" description="Disordered" evidence="4">
    <location>
        <begin position="357"/>
        <end position="430"/>
    </location>
</feature>
<dbReference type="EMBL" id="AUZY01007882">
    <property type="protein sequence ID" value="EQD48351.1"/>
    <property type="molecule type" value="Genomic_DNA"/>
</dbReference>
<comment type="subcellular location">
    <subcellularLocation>
        <location evidence="1">Secreted</location>
    </subcellularLocation>
</comment>
<gene>
    <name evidence="5" type="ORF">B1B_12070</name>
</gene>
<dbReference type="Gene3D" id="2.40.128.340">
    <property type="match status" value="2"/>
</dbReference>
<proteinExistence type="predicted"/>
<dbReference type="InterPro" id="IPR028994">
    <property type="entry name" value="Integrin_alpha_N"/>
</dbReference>
<evidence type="ECO:0000256" key="3">
    <source>
        <dbReference type="ARBA" id="ARBA00023026"/>
    </source>
</evidence>
<sequence length="642" mass="65215">MIFEWPVLAAGLGGSNWANHRAVGGDFNGMGWSSVLYQPLAGATNVGELRAGVDGGLTPALDWAKDWDGLDWSASHHRVVVGDFTGDGQDDLLLQGLPGLTSAVLVPGPSAAHYRDTRQGPFSAIGGLTVATHHLVVGDFTGDGQDDLFLQAKVPGGSDGVALSGPHGGFRSVSSVFDGGRLGLHWAEPETAIVAGDFAGDGRADLLLRSRVASGTETCCNLVALGVSGQPERIVASWAADFGGVDWSPAADRAIVADLTGNGRDDLILQPCTPGGEAYVLVSDASGHLATVADQWPAIHAGVDWSAEAYKLVPDDVTGPEGGGSVLMVPQEVGLPYLRAFFGANGALLRTETVSAPAGPYGPGQPGSATPGSGTPGSGLSGSGGSAAGDSAAGTPAGGGSLGRMGRVRTQSSATTSSTSTSSSASAVGTLPGQFAVSPTGAATYRIPIAVAPGVNGMTPHLAIAYDSDAGMTNLGLGWTLSGLAAISLCPATIATDGYNAPVDLTVHDRFCLNGAHLLPEATGGSYWTSGATYHTPLAAFRKIVSNGTQGVGPQSFTVWSKDGLIRQYGATSNSQIQTGQNGGDTVLGWLLHEVTDRWGNFIAFHYAKDQDSSLPGADTSYHLTSIDYGNATGTTVGSLIF</sequence>
<dbReference type="SUPFAM" id="SSF69318">
    <property type="entry name" value="Integrin alpha N-terminal domain"/>
    <property type="match status" value="1"/>
</dbReference>
<feature type="non-terminal residue" evidence="5">
    <location>
        <position position="642"/>
    </location>
</feature>
<keyword evidence="2" id="KW-0964">Secreted</keyword>
<comment type="caution">
    <text evidence="5">The sequence shown here is derived from an EMBL/GenBank/DDBJ whole genome shotgun (WGS) entry which is preliminary data.</text>
</comment>
<reference evidence="5" key="2">
    <citation type="journal article" date="2014" name="ISME J.">
        <title>Microbial stratification in low pH oxic and suboxic macroscopic growths along an acid mine drainage.</title>
        <authorList>
            <person name="Mendez-Garcia C."/>
            <person name="Mesa V."/>
            <person name="Sprenger R.R."/>
            <person name="Richter M."/>
            <person name="Diez M.S."/>
            <person name="Solano J."/>
            <person name="Bargiela R."/>
            <person name="Golyshina O.V."/>
            <person name="Manteca A."/>
            <person name="Ramos J.L."/>
            <person name="Gallego J.R."/>
            <person name="Llorente I."/>
            <person name="Martins Dos Santos V.A."/>
            <person name="Jensen O.N."/>
            <person name="Pelaez A.I."/>
            <person name="Sanchez J."/>
            <person name="Ferrer M."/>
        </authorList>
    </citation>
    <scope>NUCLEOTIDE SEQUENCE</scope>
</reference>
<evidence type="ECO:0000313" key="5">
    <source>
        <dbReference type="EMBL" id="EQD48351.1"/>
    </source>
</evidence>
<name>T0ZJ39_9ZZZZ</name>
<accession>T0ZJ39</accession>
<dbReference type="GO" id="GO:0005576">
    <property type="term" value="C:extracellular region"/>
    <property type="evidence" value="ECO:0007669"/>
    <property type="project" value="UniProtKB-SubCell"/>
</dbReference>
<evidence type="ECO:0000256" key="2">
    <source>
        <dbReference type="ARBA" id="ARBA00022525"/>
    </source>
</evidence>
<evidence type="ECO:0000256" key="1">
    <source>
        <dbReference type="ARBA" id="ARBA00004613"/>
    </source>
</evidence>
<feature type="compositionally biased region" description="Gly residues" evidence="4">
    <location>
        <begin position="374"/>
        <end position="387"/>
    </location>
</feature>
<organism evidence="5">
    <name type="scientific">mine drainage metagenome</name>
    <dbReference type="NCBI Taxonomy" id="410659"/>
    <lineage>
        <taxon>unclassified sequences</taxon>
        <taxon>metagenomes</taxon>
        <taxon>ecological metagenomes</taxon>
    </lineage>
</organism>
<protein>
    <submittedName>
        <fullName evidence="5">YD repeat-containing protein</fullName>
    </submittedName>
</protein>
<keyword evidence="3" id="KW-0843">Virulence</keyword>
<evidence type="ECO:0000256" key="4">
    <source>
        <dbReference type="SAM" id="MobiDB-lite"/>
    </source>
</evidence>